<keyword evidence="3" id="KW-1185">Reference proteome</keyword>
<name>A0A5J4YSJ6_PORPP</name>
<accession>A0A5J4YSJ6</accession>
<sequence>MDELLASFNNSENEHSSVYNDAFADRDDDGVYANSLDGNILDSTDGFGSGVGGSELYGFSSSGYGTTGMNGITKPMSLFDDAPQGQDEDQNAMLVDSPGDGNAAQGFEPQARQLQSHLESHQLQDQQVSQQQDQAMSSTLANMDTMRSPATGLLSDQFATPGATEKRIDYMSASPAGPLPGPGVTAPESNIDDPSYQLGSALAPQDEFAAAGAAVGEMTPSHSTRSKRQRLASEETLEASPEVGYAVSQVMRETLQTMMTPMVFAQYVRCALSRDDLSMDSSFSAAVVFAGGFPKSMRPERQGDNGHHHFHQFRRRMSLRPSVEYALVQAIVFRIGLSSAPSPRLSMYLREVVVLRIVRPFTVVRAIVLALQEKQGDVSAAARDALFRFLSTLIPWYNISSYDDPQRFVEECSFYLQAVLLILGTFDAVWFTPLKPGASVNPREIVRAACMASATFLKSLMDERIISLTRACARRCPELWDEVEECCNRIIDVTTVFINSAGKTPPASIAAELTVAKQWQAICSRIRDGLSAAVMIPFQQKAIRDKAGKLTLVAIMEWMLSKTTPVLGKEVVSAMREFLVSKESVNGDLNALRAIEHAASTLYLDALKTSNEAAANGADGASVVAGGAAGGGSDAPVTSAGGAKGGEKFSFKEQFRMCERMVRQLSEAIVVDEAQAEQHLAEWGGRERVNRLLFNVLPQVKNQLRSTYSCLILATVVVTITATAAGTHLVSTGIAQSTAAPLSPGDEVAELTDRFGSFAVELLKEAAFGDDILPSRSFGLFLMRLACRAGGLLRLCKCNYALAVRILRAWDVINGGKPFSDANLGLYGVETNQGTSYFMQAAIHAGIIDAPGGAGGANAGAGPGAAQGHVHPIRSNFSLSMSTSTLVIDASDDPASDIGLRLLCSEPTL</sequence>
<dbReference type="EMBL" id="VRMN01000006">
    <property type="protein sequence ID" value="KAA8493822.1"/>
    <property type="molecule type" value="Genomic_DNA"/>
</dbReference>
<feature type="region of interest" description="Disordered" evidence="1">
    <location>
        <begin position="213"/>
        <end position="236"/>
    </location>
</feature>
<evidence type="ECO:0000256" key="1">
    <source>
        <dbReference type="SAM" id="MobiDB-lite"/>
    </source>
</evidence>
<reference evidence="3" key="1">
    <citation type="journal article" date="2019" name="Nat. Commun.">
        <title>Expansion of phycobilisome linker gene families in mesophilic red algae.</title>
        <authorList>
            <person name="Lee J."/>
            <person name="Kim D."/>
            <person name="Bhattacharya D."/>
            <person name="Yoon H.S."/>
        </authorList>
    </citation>
    <scope>NUCLEOTIDE SEQUENCE [LARGE SCALE GENOMIC DNA]</scope>
    <source>
        <strain evidence="3">CCMP 1328</strain>
    </source>
</reference>
<evidence type="ECO:0000313" key="2">
    <source>
        <dbReference type="EMBL" id="KAA8493822.1"/>
    </source>
</evidence>
<dbReference type="Proteomes" id="UP000324585">
    <property type="component" value="Unassembled WGS sequence"/>
</dbReference>
<feature type="region of interest" description="Disordered" evidence="1">
    <location>
        <begin position="113"/>
        <end position="137"/>
    </location>
</feature>
<feature type="region of interest" description="Disordered" evidence="1">
    <location>
        <begin position="171"/>
        <end position="198"/>
    </location>
</feature>
<feature type="compositionally biased region" description="Low complexity" evidence="1">
    <location>
        <begin position="113"/>
        <end position="134"/>
    </location>
</feature>
<organism evidence="2 3">
    <name type="scientific">Porphyridium purpureum</name>
    <name type="common">Red alga</name>
    <name type="synonym">Porphyridium cruentum</name>
    <dbReference type="NCBI Taxonomy" id="35688"/>
    <lineage>
        <taxon>Eukaryota</taxon>
        <taxon>Rhodophyta</taxon>
        <taxon>Bangiophyceae</taxon>
        <taxon>Porphyridiales</taxon>
        <taxon>Porphyridiaceae</taxon>
        <taxon>Porphyridium</taxon>
    </lineage>
</organism>
<proteinExistence type="predicted"/>
<evidence type="ECO:0000313" key="3">
    <source>
        <dbReference type="Proteomes" id="UP000324585"/>
    </source>
</evidence>
<dbReference type="AlphaFoldDB" id="A0A5J4YSJ6"/>
<gene>
    <name evidence="2" type="ORF">FVE85_4959</name>
</gene>
<protein>
    <submittedName>
        <fullName evidence="2">Uncharacterized protein</fullName>
    </submittedName>
</protein>
<dbReference type="OrthoDB" id="10374636at2759"/>
<comment type="caution">
    <text evidence="2">The sequence shown here is derived from an EMBL/GenBank/DDBJ whole genome shotgun (WGS) entry which is preliminary data.</text>
</comment>